<evidence type="ECO:0000259" key="1">
    <source>
        <dbReference type="Pfam" id="PF07238"/>
    </source>
</evidence>
<sequence>MMATTTAERGTIESRKEPRYSVTWRGRLIMPNGQVQEVRVRDISEKGVGLLADQPLPSNTVMQLVLGVPDLQDMTRIMAVPVRINSAYVVMQSHDFRVGGTWIDLSVGVRSLLQDWMRKLSYKL</sequence>
<dbReference type="SUPFAM" id="SSF141371">
    <property type="entry name" value="PilZ domain-like"/>
    <property type="match status" value="1"/>
</dbReference>
<gene>
    <name evidence="2" type="ORF">BDD16_000486</name>
</gene>
<organism evidence="2 3">
    <name type="scientific">Sphaerotilus montanus</name>
    <dbReference type="NCBI Taxonomy" id="522889"/>
    <lineage>
        <taxon>Bacteria</taxon>
        <taxon>Pseudomonadati</taxon>
        <taxon>Pseudomonadota</taxon>
        <taxon>Betaproteobacteria</taxon>
        <taxon>Burkholderiales</taxon>
        <taxon>Sphaerotilaceae</taxon>
        <taxon>Sphaerotilus</taxon>
    </lineage>
</organism>
<dbReference type="InterPro" id="IPR009875">
    <property type="entry name" value="PilZ_domain"/>
</dbReference>
<evidence type="ECO:0000313" key="2">
    <source>
        <dbReference type="EMBL" id="NYG31500.1"/>
    </source>
</evidence>
<protein>
    <recommendedName>
        <fullName evidence="1">PilZ domain-containing protein</fullName>
    </recommendedName>
</protein>
<reference evidence="2 3" key="1">
    <citation type="submission" date="2020-07" db="EMBL/GenBank/DDBJ databases">
        <title>Genomic Encyclopedia of Archaeal and Bacterial Type Strains, Phase II (KMG-II): from individual species to whole genera.</title>
        <authorList>
            <person name="Goeker M."/>
        </authorList>
    </citation>
    <scope>NUCLEOTIDE SEQUENCE [LARGE SCALE GENOMIC DNA]</scope>
    <source>
        <strain evidence="2 3">DSM 21226</strain>
    </source>
</reference>
<proteinExistence type="predicted"/>
<dbReference type="Pfam" id="PF07238">
    <property type="entry name" value="PilZ"/>
    <property type="match status" value="1"/>
</dbReference>
<keyword evidence="3" id="KW-1185">Reference proteome</keyword>
<name>A0A7Y9UIA0_9BURK</name>
<dbReference type="GO" id="GO:0035438">
    <property type="term" value="F:cyclic-di-GMP binding"/>
    <property type="evidence" value="ECO:0007669"/>
    <property type="project" value="InterPro"/>
</dbReference>
<feature type="domain" description="PilZ" evidence="1">
    <location>
        <begin position="14"/>
        <end position="117"/>
    </location>
</feature>
<evidence type="ECO:0000313" key="3">
    <source>
        <dbReference type="Proteomes" id="UP000518288"/>
    </source>
</evidence>
<accession>A0A7Y9UIA0</accession>
<dbReference type="Gene3D" id="2.40.10.220">
    <property type="entry name" value="predicted glycosyltransferase like domains"/>
    <property type="match status" value="1"/>
</dbReference>
<dbReference type="Proteomes" id="UP000518288">
    <property type="component" value="Unassembled WGS sequence"/>
</dbReference>
<dbReference type="EMBL" id="JACCFH010000001">
    <property type="protein sequence ID" value="NYG31500.1"/>
    <property type="molecule type" value="Genomic_DNA"/>
</dbReference>
<comment type="caution">
    <text evidence="2">The sequence shown here is derived from an EMBL/GenBank/DDBJ whole genome shotgun (WGS) entry which is preliminary data.</text>
</comment>
<dbReference type="AlphaFoldDB" id="A0A7Y9UIA0"/>